<gene>
    <name evidence="1" type="ORF">NCTC12360_02130</name>
</gene>
<dbReference type="EMBL" id="UFYW01000001">
    <property type="protein sequence ID" value="STD83657.1"/>
    <property type="molecule type" value="Genomic_DNA"/>
</dbReference>
<proteinExistence type="predicted"/>
<dbReference type="RefSeq" id="WP_060815515.1">
    <property type="nucleotide sequence ID" value="NZ_JBEFQW010000024.1"/>
</dbReference>
<dbReference type="AlphaFoldDB" id="A0A376GYN8"/>
<evidence type="ECO:0008006" key="3">
    <source>
        <dbReference type="Google" id="ProtNLM"/>
    </source>
</evidence>
<reference evidence="1 2" key="1">
    <citation type="submission" date="2018-06" db="EMBL/GenBank/DDBJ databases">
        <authorList>
            <consortium name="Pathogen Informatics"/>
            <person name="Doyle S."/>
        </authorList>
    </citation>
    <scope>NUCLEOTIDE SEQUENCE [LARGE SCALE GENOMIC DNA]</scope>
    <source>
        <strain evidence="1 2">NCTC12360</strain>
    </source>
</reference>
<organism evidence="1 2">
    <name type="scientific">Enterococcus gallinarum</name>
    <dbReference type="NCBI Taxonomy" id="1353"/>
    <lineage>
        <taxon>Bacteria</taxon>
        <taxon>Bacillati</taxon>
        <taxon>Bacillota</taxon>
        <taxon>Bacilli</taxon>
        <taxon>Lactobacillales</taxon>
        <taxon>Enterococcaceae</taxon>
        <taxon>Enterococcus</taxon>
    </lineage>
</organism>
<evidence type="ECO:0000313" key="2">
    <source>
        <dbReference type="Proteomes" id="UP000254807"/>
    </source>
</evidence>
<keyword evidence="2" id="KW-1185">Reference proteome</keyword>
<sequence>MNILEVFWTNVHYQAEEKGVTFTALMGGNTTGAKNKTANITLKKVQEIAEILGIDDYASLFEQVEEETWMN</sequence>
<accession>A0A376GYN8</accession>
<protein>
    <recommendedName>
        <fullName evidence="3">XRE family transcriptional regulator</fullName>
    </recommendedName>
</protein>
<name>A0A376GYN8_ENTGA</name>
<dbReference type="OrthoDB" id="2194678at2"/>
<evidence type="ECO:0000313" key="1">
    <source>
        <dbReference type="EMBL" id="STD83657.1"/>
    </source>
</evidence>
<dbReference type="Proteomes" id="UP000254807">
    <property type="component" value="Unassembled WGS sequence"/>
</dbReference>